<dbReference type="STRING" id="1214242.B446_30355"/>
<dbReference type="Proteomes" id="UP000015423">
    <property type="component" value="Chromosome"/>
</dbReference>
<dbReference type="RefSeq" id="WP_020943285.1">
    <property type="nucleotide sequence ID" value="NC_021985.1"/>
</dbReference>
<feature type="compositionally biased region" description="Basic and acidic residues" evidence="1">
    <location>
        <begin position="152"/>
        <end position="164"/>
    </location>
</feature>
<dbReference type="PATRIC" id="fig|1214242.5.peg.6216"/>
<dbReference type="AlphaFoldDB" id="S5VY20"/>
<dbReference type="NCBIfam" id="NF038083">
    <property type="entry name" value="CU044_5270_fam"/>
    <property type="match status" value="1"/>
</dbReference>
<gene>
    <name evidence="2" type="ORF">B446_30355</name>
</gene>
<evidence type="ECO:0000313" key="3">
    <source>
        <dbReference type="Proteomes" id="UP000015423"/>
    </source>
</evidence>
<reference evidence="3" key="1">
    <citation type="submission" date="2012-10" db="EMBL/GenBank/DDBJ databases">
        <title>The complete genome sequence of Streptomyces collinus Tu 365.</title>
        <authorList>
            <person name="Ruckert C."/>
            <person name="Szczepanowski R."/>
            <person name="Goesmann A."/>
            <person name="Pross E.K."/>
            <person name="Musiol E.M."/>
            <person name="Blin K."/>
            <person name="Wohlleben W."/>
            <person name="Puhler A."/>
            <person name="Weber T."/>
            <person name="Kalinowski J."/>
        </authorList>
    </citation>
    <scope>NUCLEOTIDE SEQUENCE [LARGE SCALE GENOMIC DNA]</scope>
    <source>
        <strain evidence="3">DSM 40733 / Tue 365</strain>
    </source>
</reference>
<protein>
    <recommendedName>
        <fullName evidence="4">CU044_5270 family protein</fullName>
    </recommendedName>
</protein>
<name>S5VY20_STRC3</name>
<evidence type="ECO:0000313" key="2">
    <source>
        <dbReference type="EMBL" id="AGS72875.1"/>
    </source>
</evidence>
<dbReference type="eggNOG" id="ENOG5033NHJ">
    <property type="taxonomic scope" value="Bacteria"/>
</dbReference>
<dbReference type="HOGENOM" id="CLU_067815_1_0_11"/>
<dbReference type="InterPro" id="IPR047789">
    <property type="entry name" value="CU044_5270-like"/>
</dbReference>
<accession>S5VY20</accession>
<feature type="region of interest" description="Disordered" evidence="1">
    <location>
        <begin position="142"/>
        <end position="164"/>
    </location>
</feature>
<dbReference type="EMBL" id="CP006259">
    <property type="protein sequence ID" value="AGS72875.1"/>
    <property type="molecule type" value="Genomic_DNA"/>
</dbReference>
<organism evidence="2 3">
    <name type="scientific">Streptomyces collinus (strain DSM 40733 / Tue 365)</name>
    <dbReference type="NCBI Taxonomy" id="1214242"/>
    <lineage>
        <taxon>Bacteria</taxon>
        <taxon>Bacillati</taxon>
        <taxon>Actinomycetota</taxon>
        <taxon>Actinomycetes</taxon>
        <taxon>Kitasatosporales</taxon>
        <taxon>Streptomycetaceae</taxon>
        <taxon>Streptomyces</taxon>
    </lineage>
</organism>
<evidence type="ECO:0008006" key="4">
    <source>
        <dbReference type="Google" id="ProtNLM"/>
    </source>
</evidence>
<evidence type="ECO:0000256" key="1">
    <source>
        <dbReference type="SAM" id="MobiDB-lite"/>
    </source>
</evidence>
<keyword evidence="3" id="KW-1185">Reference proteome</keyword>
<reference evidence="2 3" key="2">
    <citation type="journal article" date="2013" name="J. Biotechnol.">
        <title>Complete genome sequence of the kirromycin producer Streptomyces collinus Tu 365 consisting of a linear chromosome and two linear plasmids.</title>
        <authorList>
            <person name="Ruckert C."/>
            <person name="Szczepanowski R."/>
            <person name="Albersmeier A."/>
            <person name="Goesmann A."/>
            <person name="Iftime D."/>
            <person name="Musiol E.M."/>
            <person name="Blin K."/>
            <person name="Wohlleben W."/>
            <person name="Puhler A."/>
            <person name="Kalinowski J."/>
            <person name="Weber T."/>
        </authorList>
    </citation>
    <scope>NUCLEOTIDE SEQUENCE [LARGE SCALE GENOMIC DNA]</scope>
    <source>
        <strain evidence="3">DSM 40733 / Tue 365</strain>
    </source>
</reference>
<proteinExistence type="predicted"/>
<dbReference type="KEGG" id="sci:B446_30355"/>
<sequence>MDELTQVRGWDTGAGGLSDRARAAARARLETAITGESRGRTARAGGPDRRLVLRTALAGAVAAGAGVTVVVTRDGGPHRTTVLHTVSAAEVLRQAADRSRTANSDLPVPRDDQYFYTRTHVVHTYLKDGRTRTWTDESWMSVDGSKPSLRQENGKIHHDPPLGRHEVRWPPTVYSELQRMPTDPDALLDAFRRGMKPSTHTDMFAFDEACMLLMGPRVLPPKLQAAAFEALSKLPHIRLDRYDATVAGRKAVGVSHPRANFTFVFDRRTYDYLGLRTKGSSAKKVHGEWKQVNYYYETTTLEDIQVVDRIGQHH</sequence>